<gene>
    <name evidence="1" type="ORF">EFREU_v1c02470</name>
</gene>
<keyword evidence="2" id="KW-1185">Reference proteome</keyword>
<accession>A0A2K8NR63</accession>
<dbReference type="RefSeq" id="WP_100609226.1">
    <property type="nucleotide sequence ID" value="NZ_CP024962.1"/>
</dbReference>
<dbReference type="OrthoDB" id="391684at2"/>
<name>A0A2K8NR63_9MOLU</name>
<dbReference type="AlphaFoldDB" id="A0A2K8NR63"/>
<dbReference type="Proteomes" id="UP000232222">
    <property type="component" value="Chromosome"/>
</dbReference>
<evidence type="ECO:0000313" key="2">
    <source>
        <dbReference type="Proteomes" id="UP000232222"/>
    </source>
</evidence>
<proteinExistence type="predicted"/>
<dbReference type="EMBL" id="CP024962">
    <property type="protein sequence ID" value="ATZ16274.1"/>
    <property type="molecule type" value="Genomic_DNA"/>
</dbReference>
<organism evidence="1 2">
    <name type="scientific">Entomoplasma freundtii</name>
    <dbReference type="NCBI Taxonomy" id="74700"/>
    <lineage>
        <taxon>Bacteria</taxon>
        <taxon>Bacillati</taxon>
        <taxon>Mycoplasmatota</taxon>
        <taxon>Mollicutes</taxon>
        <taxon>Entomoplasmatales</taxon>
        <taxon>Entomoplasmataceae</taxon>
        <taxon>Entomoplasma</taxon>
    </lineage>
</organism>
<sequence>MFGWKRKNQKTLPALRSLSFLESAWITNFWMFDDLIYFTDADLVHPVSTLNTLPFEELKTFLLNQKSDFQSDFFQHPHQLISSPLKANKSGLTFYRLFNGYLYNMNFIKNQLLISLIQEGDKGGVFYNARLIYQDIVLLGFLNHHLMGKNIVDKRTLQIQDAHNYQVFPEDIKKICRVGEHEVYLNNKRQVIFKKQIIFESLDEINIAAYSPSKLLVSEKRTQTLFLLSGSRFHIRQDIWKGNYFYQLYVFNEQIIAGKPLYDQQKYINYNLPVIFIY</sequence>
<reference evidence="1 2" key="1">
    <citation type="submission" date="2017-11" db="EMBL/GenBank/DDBJ databases">
        <title>Genome sequence of Entomoplasma freundtii BARC 318 (ATCC 51999).</title>
        <authorList>
            <person name="Lo W.-S."/>
            <person name="Gasparich G.E."/>
            <person name="Kuo C.-H."/>
        </authorList>
    </citation>
    <scope>NUCLEOTIDE SEQUENCE [LARGE SCALE GENOMIC DNA]</scope>
    <source>
        <strain evidence="1 2">BARC 318</strain>
    </source>
</reference>
<dbReference type="KEGG" id="efr:EFREU_v1c02470"/>
<evidence type="ECO:0000313" key="1">
    <source>
        <dbReference type="EMBL" id="ATZ16274.1"/>
    </source>
</evidence>
<protein>
    <submittedName>
        <fullName evidence="1">Uncharacterized protein</fullName>
    </submittedName>
</protein>